<dbReference type="SUPFAM" id="SSF141694">
    <property type="entry name" value="AF2212/PG0164-like"/>
    <property type="match status" value="1"/>
</dbReference>
<evidence type="ECO:0000256" key="2">
    <source>
        <dbReference type="ARBA" id="ARBA00022649"/>
    </source>
</evidence>
<dbReference type="Proteomes" id="UP000645676">
    <property type="component" value="Unassembled WGS sequence"/>
</dbReference>
<comment type="function">
    <text evidence="3">Antitoxin component of a type II toxin-antitoxin (TA) system.</text>
</comment>
<dbReference type="Pfam" id="PF01954">
    <property type="entry name" value="AF2212-like"/>
    <property type="match status" value="1"/>
</dbReference>
<sequence>MEIVVDAIYEKGVLKLKKSINLPEGCEVEIKIIPKKISEKTFGILKLSDKEIKEILEEIENGGE</sequence>
<name>A0A832T445_9EURY</name>
<accession>A0A832T445</accession>
<organism evidence="4 5">
    <name type="scientific">Methanocaldococcus jannaschii</name>
    <dbReference type="NCBI Taxonomy" id="2190"/>
    <lineage>
        <taxon>Archaea</taxon>
        <taxon>Methanobacteriati</taxon>
        <taxon>Methanobacteriota</taxon>
        <taxon>Methanomada group</taxon>
        <taxon>Methanococci</taxon>
        <taxon>Methanococcales</taxon>
        <taxon>Methanocaldococcaceae</taxon>
        <taxon>Methanocaldococcus</taxon>
    </lineage>
</organism>
<evidence type="ECO:0000256" key="3">
    <source>
        <dbReference type="RuleBase" id="RU368051"/>
    </source>
</evidence>
<comment type="caution">
    <text evidence="4">The sequence shown here is derived from an EMBL/GenBank/DDBJ whole genome shotgun (WGS) entry which is preliminary data.</text>
</comment>
<evidence type="ECO:0000313" key="5">
    <source>
        <dbReference type="Proteomes" id="UP000645676"/>
    </source>
</evidence>
<dbReference type="AlphaFoldDB" id="A0A832T445"/>
<dbReference type="RefSeq" id="WP_064496686.1">
    <property type="nucleotide sequence ID" value="NC_000909.1"/>
</dbReference>
<comment type="similarity">
    <text evidence="1 3">Belongs to the UPF0165 family.</text>
</comment>
<keyword evidence="2 3" id="KW-1277">Toxin-antitoxin system</keyword>
<protein>
    <recommendedName>
        <fullName evidence="3">Antitoxin</fullName>
    </recommendedName>
</protein>
<dbReference type="OMA" id="EIDDFWG"/>
<dbReference type="InterPro" id="IPR024069">
    <property type="entry name" value="AF2212-like_dom_sf"/>
</dbReference>
<gene>
    <name evidence="4" type="ORF">HA335_04235</name>
</gene>
<dbReference type="InterPro" id="IPR008203">
    <property type="entry name" value="AF2212-like"/>
</dbReference>
<dbReference type="EMBL" id="DUJR01000023">
    <property type="protein sequence ID" value="HII59776.1"/>
    <property type="molecule type" value="Genomic_DNA"/>
</dbReference>
<reference evidence="4" key="1">
    <citation type="journal article" date="2020" name="bioRxiv">
        <title>A rank-normalized archaeal taxonomy based on genome phylogeny resolves widespread incomplete and uneven classifications.</title>
        <authorList>
            <person name="Rinke C."/>
            <person name="Chuvochina M."/>
            <person name="Mussig A.J."/>
            <person name="Chaumeil P.-A."/>
            <person name="Waite D.W."/>
            <person name="Whitman W.B."/>
            <person name="Parks D.H."/>
            <person name="Hugenholtz P."/>
        </authorList>
    </citation>
    <scope>NUCLEOTIDE SEQUENCE</scope>
    <source>
        <strain evidence="4">UBA8849</strain>
    </source>
</reference>
<evidence type="ECO:0000256" key="1">
    <source>
        <dbReference type="ARBA" id="ARBA00006615"/>
    </source>
</evidence>
<evidence type="ECO:0000313" key="4">
    <source>
        <dbReference type="EMBL" id="HII59776.1"/>
    </source>
</evidence>
<dbReference type="Gene3D" id="4.10.1150.10">
    <property type="entry name" value="AF2212/PG0164-like"/>
    <property type="match status" value="1"/>
</dbReference>
<proteinExistence type="inferred from homology"/>